<accession>A0ABT0H870</accession>
<evidence type="ECO:0000313" key="4">
    <source>
        <dbReference type="EMBL" id="MCK8480556.1"/>
    </source>
</evidence>
<reference evidence="4" key="1">
    <citation type="submission" date="2022-04" db="EMBL/GenBank/DDBJ databases">
        <authorList>
            <person name="Ren T."/>
        </authorList>
    </citation>
    <scope>NUCLEOTIDE SEQUENCE</scope>
    <source>
        <strain evidence="4">F63249</strain>
    </source>
</reference>
<sequence length="186" mass="20791">MSDLKVDLSKFENWLSRKNKMGRAAWILVNLILFKPFFLSVFNPWRLFLLRCFGAKLHPKAHVYASVKIWAPWNLQMEEYSALAAGVNVYNTGMIKIGAHTTVSQGAYLCPGSHDFNSPKFPMICAPLTIEDQVWIATDAFVGGMGITIKQGAVVGARACVFRDVEPWTIVGGNPAKFIKERIIND</sequence>
<dbReference type="InterPro" id="IPR011004">
    <property type="entry name" value="Trimer_LpxA-like_sf"/>
</dbReference>
<dbReference type="Proteomes" id="UP001203687">
    <property type="component" value="Unassembled WGS sequence"/>
</dbReference>
<dbReference type="RefSeq" id="WP_204343861.1">
    <property type="nucleotide sequence ID" value="NZ_JACNMJ010000001.1"/>
</dbReference>
<evidence type="ECO:0000256" key="2">
    <source>
        <dbReference type="ARBA" id="ARBA00022679"/>
    </source>
</evidence>
<protein>
    <submittedName>
        <fullName evidence="4">Colanic acid biosynthesis acetyltransferase</fullName>
    </submittedName>
</protein>
<keyword evidence="3" id="KW-0472">Membrane</keyword>
<feature type="transmembrane region" description="Helical" evidence="3">
    <location>
        <begin position="21"/>
        <end position="42"/>
    </location>
</feature>
<dbReference type="EMBL" id="JALPQF010000006">
    <property type="protein sequence ID" value="MCK8480556.1"/>
    <property type="molecule type" value="Genomic_DNA"/>
</dbReference>
<name>A0ABT0H870_9FLAO</name>
<dbReference type="CDD" id="cd05825">
    <property type="entry name" value="LbH_wcaF_like"/>
    <property type="match status" value="1"/>
</dbReference>
<organism evidence="4 5">
    <name type="scientific">Psychroserpens algicola</name>
    <dbReference type="NCBI Taxonomy" id="1719034"/>
    <lineage>
        <taxon>Bacteria</taxon>
        <taxon>Pseudomonadati</taxon>
        <taxon>Bacteroidota</taxon>
        <taxon>Flavobacteriia</taxon>
        <taxon>Flavobacteriales</taxon>
        <taxon>Flavobacteriaceae</taxon>
        <taxon>Psychroserpens</taxon>
    </lineage>
</organism>
<comment type="similarity">
    <text evidence="1">Belongs to the transferase hexapeptide repeat family.</text>
</comment>
<dbReference type="Gene3D" id="2.160.10.10">
    <property type="entry name" value="Hexapeptide repeat proteins"/>
    <property type="match status" value="1"/>
</dbReference>
<keyword evidence="5" id="KW-1185">Reference proteome</keyword>
<keyword evidence="3" id="KW-0812">Transmembrane</keyword>
<dbReference type="PANTHER" id="PTHR23416">
    <property type="entry name" value="SIALIC ACID SYNTHASE-RELATED"/>
    <property type="match status" value="1"/>
</dbReference>
<gene>
    <name evidence="4" type="ORF">MUY34_07995</name>
</gene>
<evidence type="ECO:0000256" key="1">
    <source>
        <dbReference type="ARBA" id="ARBA00007274"/>
    </source>
</evidence>
<keyword evidence="3" id="KW-1133">Transmembrane helix</keyword>
<evidence type="ECO:0000313" key="5">
    <source>
        <dbReference type="Proteomes" id="UP001203687"/>
    </source>
</evidence>
<dbReference type="SUPFAM" id="SSF51161">
    <property type="entry name" value="Trimeric LpxA-like enzymes"/>
    <property type="match status" value="1"/>
</dbReference>
<keyword evidence="2" id="KW-0808">Transferase</keyword>
<dbReference type="InterPro" id="IPR051159">
    <property type="entry name" value="Hexapeptide_acetyltransf"/>
</dbReference>
<comment type="caution">
    <text evidence="4">The sequence shown here is derived from an EMBL/GenBank/DDBJ whole genome shotgun (WGS) entry which is preliminary data.</text>
</comment>
<evidence type="ECO:0000256" key="3">
    <source>
        <dbReference type="SAM" id="Phobius"/>
    </source>
</evidence>
<proteinExistence type="inferred from homology"/>
<dbReference type="PANTHER" id="PTHR23416:SF23">
    <property type="entry name" value="ACETYLTRANSFERASE C18B11.09C-RELATED"/>
    <property type="match status" value="1"/>
</dbReference>